<organism evidence="2 3">
    <name type="scientific">Salipiger aestuarii</name>
    <dbReference type="NCBI Taxonomy" id="568098"/>
    <lineage>
        <taxon>Bacteria</taxon>
        <taxon>Pseudomonadati</taxon>
        <taxon>Pseudomonadota</taxon>
        <taxon>Alphaproteobacteria</taxon>
        <taxon>Rhodobacterales</taxon>
        <taxon>Roseobacteraceae</taxon>
        <taxon>Salipiger</taxon>
    </lineage>
</organism>
<comment type="caution">
    <text evidence="2">The sequence shown here is derived from an EMBL/GenBank/DDBJ whole genome shotgun (WGS) entry which is preliminary data.</text>
</comment>
<dbReference type="AlphaFoldDB" id="A0A327Y6T3"/>
<gene>
    <name evidence="2" type="ORF">ATI53_10187</name>
</gene>
<name>A0A327Y6T3_9RHOB</name>
<evidence type="ECO:0000313" key="2">
    <source>
        <dbReference type="EMBL" id="RAK16790.1"/>
    </source>
</evidence>
<keyword evidence="3" id="KW-1185">Reference proteome</keyword>
<dbReference type="Pfam" id="PF13704">
    <property type="entry name" value="Glyco_tranf_2_4"/>
    <property type="match status" value="1"/>
</dbReference>
<dbReference type="OrthoDB" id="7834507at2"/>
<feature type="region of interest" description="Disordered" evidence="1">
    <location>
        <begin position="235"/>
        <end position="255"/>
    </location>
</feature>
<proteinExistence type="predicted"/>
<accession>A0A327Y6T3</accession>
<protein>
    <submittedName>
        <fullName evidence="2">Glycosyl transferase family 2</fullName>
    </submittedName>
</protein>
<sequence length="571" mass="63969">MPAVLTQMEGRRDAIDYAPGECPPPADLDLAPLAVRIVTDPETDPAEAKPFRSSYHRKRHDLRCELTGQTELVFLNALLIAHLRKRSFADHLPALFQRLWRSHGDHLIARLDQRWLVSAVTTFGDHGANAQQRSVGLALSVLFGTMKLYESERLYSGHPPDRPFTLDRKAQGALPMDMAPYSITNGGLDVNMIGRLWTEAEGDPVMRPLAHHLLDLLIHDDRTLFRRFQIMRRRKTRQDPAPAKGNTNPAPVPASAARLSARPLRWGLVTTLRGPLRQIARFAAHHIELGADALHLYLDEPDAQTAAFLARHPAIHVTACDAGWWQATGKPRPDQHQLRQAHNATRALRETATQLDWLGHIDVDEFLLSGHPIRDQLAGLSRTDAAARVAPVEALAADNGVVQHFKRTHHHARQPKTVLQDIYPTFGMHLYAGFLSHTSGKIFARTGIDDTRLGLHTLKYRGEDVTNRGRLADVVLAHLHAPSWQHFCDHLAFRQERGSYRMGSERVEMGQAQLLAFLAAEDDGDQSLRLFFDEVCADTPELRAKLDAHGMLVTRPLDLDPAVRRVFADLP</sequence>
<dbReference type="EMBL" id="QLMG01000018">
    <property type="protein sequence ID" value="RAK16790.1"/>
    <property type="molecule type" value="Genomic_DNA"/>
</dbReference>
<evidence type="ECO:0000313" key="3">
    <source>
        <dbReference type="Proteomes" id="UP000249165"/>
    </source>
</evidence>
<reference evidence="2 3" key="1">
    <citation type="submission" date="2018-06" db="EMBL/GenBank/DDBJ databases">
        <title>Genomic Encyclopedia of Archaeal and Bacterial Type Strains, Phase II (KMG-II): from individual species to whole genera.</title>
        <authorList>
            <person name="Goeker M."/>
        </authorList>
    </citation>
    <scope>NUCLEOTIDE SEQUENCE [LARGE SCALE GENOMIC DNA]</scope>
    <source>
        <strain evidence="2 3">DSM 22011</strain>
    </source>
</reference>
<keyword evidence="2" id="KW-0808">Transferase</keyword>
<dbReference type="Proteomes" id="UP000249165">
    <property type="component" value="Unassembled WGS sequence"/>
</dbReference>
<dbReference type="GO" id="GO:0016740">
    <property type="term" value="F:transferase activity"/>
    <property type="evidence" value="ECO:0007669"/>
    <property type="project" value="UniProtKB-KW"/>
</dbReference>
<evidence type="ECO:0000256" key="1">
    <source>
        <dbReference type="SAM" id="MobiDB-lite"/>
    </source>
</evidence>